<proteinExistence type="predicted"/>
<feature type="compositionally biased region" description="Polar residues" evidence="2">
    <location>
        <begin position="79"/>
        <end position="98"/>
    </location>
</feature>
<dbReference type="OrthoDB" id="5326588at2759"/>
<sequence length="489" mass="53978">MLLQPDPSLAEVPGFSTKQLDALARNVELRRQQLEKDIQDYIKRKQDELRQYEQKLVEQHRSMECGADAGSAEKIPTSDAENIITSSAITEQPAQSTPDAREQEPEEKTKRTKHTRVHKREKELYGLVTPVFLPLLDARDTSPTTKEKKHPRGEKNAETHTNTEQSVPAGDAEKGKESRKSRREMKDMDEAEPGKIQAEPTKKPKRSPLKKSSLRGTNAPKSRRKRVSLVIDGQTVLPADTVIEPPLTSPSSEATSASNSTTSLDEMIDPRLTKLDVPVHLEHHDAEHHSLPSPTSNTVHSPTKPLTTPRTPLTTVSQASTSPPLPSPSIPVGPPQTATRTFLDPSPQHPASIPETAGPDPIYPSDHTSPSSYVDEELAETEEQHWDTYVGGLHGSGVDDVDQAGSYGYPSSLGASYLESYMQSRPLSVRMQAADKAGLEGREKQAMVMEEKERGEKDRIEEEDFGIDIDNRARDGDDDMDIVGSMEGF</sequence>
<feature type="compositionally biased region" description="Basic and acidic residues" evidence="2">
    <location>
        <begin position="99"/>
        <end position="109"/>
    </location>
</feature>
<feature type="compositionally biased region" description="Basic and acidic residues" evidence="2">
    <location>
        <begin position="268"/>
        <end position="290"/>
    </location>
</feature>
<feature type="compositionally biased region" description="Basic residues" evidence="2">
    <location>
        <begin position="110"/>
        <end position="119"/>
    </location>
</feature>
<evidence type="ECO:0000313" key="3">
    <source>
        <dbReference type="EMBL" id="KAJ4363547.1"/>
    </source>
</evidence>
<feature type="compositionally biased region" description="Pro residues" evidence="2">
    <location>
        <begin position="323"/>
        <end position="334"/>
    </location>
</feature>
<feature type="compositionally biased region" description="Low complexity" evidence="2">
    <location>
        <begin position="244"/>
        <end position="264"/>
    </location>
</feature>
<evidence type="ECO:0000256" key="2">
    <source>
        <dbReference type="SAM" id="MobiDB-lite"/>
    </source>
</evidence>
<feature type="region of interest" description="Disordered" evidence="2">
    <location>
        <begin position="438"/>
        <end position="489"/>
    </location>
</feature>
<evidence type="ECO:0000313" key="4">
    <source>
        <dbReference type="Proteomes" id="UP001140560"/>
    </source>
</evidence>
<feature type="compositionally biased region" description="Basic and acidic residues" evidence="2">
    <location>
        <begin position="171"/>
        <end position="188"/>
    </location>
</feature>
<organism evidence="3 4">
    <name type="scientific">Neocucurbitaria cava</name>
    <dbReference type="NCBI Taxonomy" id="798079"/>
    <lineage>
        <taxon>Eukaryota</taxon>
        <taxon>Fungi</taxon>
        <taxon>Dikarya</taxon>
        <taxon>Ascomycota</taxon>
        <taxon>Pezizomycotina</taxon>
        <taxon>Dothideomycetes</taxon>
        <taxon>Pleosporomycetidae</taxon>
        <taxon>Pleosporales</taxon>
        <taxon>Pleosporineae</taxon>
        <taxon>Cucurbitariaceae</taxon>
        <taxon>Neocucurbitaria</taxon>
    </lineage>
</organism>
<gene>
    <name evidence="3" type="ORF">N0V83_009843</name>
</gene>
<accession>A0A9W8XZA1</accession>
<dbReference type="Proteomes" id="UP001140560">
    <property type="component" value="Unassembled WGS sequence"/>
</dbReference>
<feature type="compositionally biased region" description="Basic residues" evidence="2">
    <location>
        <begin position="203"/>
        <end position="213"/>
    </location>
</feature>
<dbReference type="AlphaFoldDB" id="A0A9W8XZA1"/>
<feature type="compositionally biased region" description="Basic and acidic residues" evidence="2">
    <location>
        <begin position="438"/>
        <end position="460"/>
    </location>
</feature>
<comment type="caution">
    <text evidence="3">The sequence shown here is derived from an EMBL/GenBank/DDBJ whole genome shotgun (WGS) entry which is preliminary data.</text>
</comment>
<keyword evidence="4" id="KW-1185">Reference proteome</keyword>
<dbReference type="EMBL" id="JAPEUY010000019">
    <property type="protein sequence ID" value="KAJ4363547.1"/>
    <property type="molecule type" value="Genomic_DNA"/>
</dbReference>
<keyword evidence="1" id="KW-0175">Coiled coil</keyword>
<feature type="compositionally biased region" description="Low complexity" evidence="2">
    <location>
        <begin position="302"/>
        <end position="322"/>
    </location>
</feature>
<feature type="coiled-coil region" evidence="1">
    <location>
        <begin position="17"/>
        <end position="62"/>
    </location>
</feature>
<reference evidence="3" key="1">
    <citation type="submission" date="2022-10" db="EMBL/GenBank/DDBJ databases">
        <title>Tapping the CABI collections for fungal endophytes: first genome assemblies for Collariella, Neodidymelliopsis, Ascochyta clinopodiicola, Didymella pomorum, Didymosphaeria variabile, Neocosmospora piperis and Neocucurbitaria cava.</title>
        <authorList>
            <person name="Hill R."/>
        </authorList>
    </citation>
    <scope>NUCLEOTIDE SEQUENCE</scope>
    <source>
        <strain evidence="3">IMI 356814</strain>
    </source>
</reference>
<evidence type="ECO:0000256" key="1">
    <source>
        <dbReference type="SAM" id="Coils"/>
    </source>
</evidence>
<protein>
    <submittedName>
        <fullName evidence="3">Uncharacterized protein</fullName>
    </submittedName>
</protein>
<name>A0A9W8XZA1_9PLEO</name>
<feature type="compositionally biased region" description="Polar residues" evidence="2">
    <location>
        <begin position="292"/>
        <end position="301"/>
    </location>
</feature>
<feature type="region of interest" description="Disordered" evidence="2">
    <location>
        <begin position="67"/>
        <end position="379"/>
    </location>
</feature>